<feature type="domain" description="ZSWIM1/3 RNaseH-like" evidence="2">
    <location>
        <begin position="204"/>
        <end position="305"/>
    </location>
</feature>
<reference evidence="3 4" key="1">
    <citation type="journal article" date="2015" name="Genome Biol. Evol.">
        <title>Comparative Genomics of a Bacterivorous Green Alga Reveals Evolutionary Causalities and Consequences of Phago-Mixotrophic Mode of Nutrition.</title>
        <authorList>
            <person name="Burns J.A."/>
            <person name="Paasch A."/>
            <person name="Narechania A."/>
            <person name="Kim E."/>
        </authorList>
    </citation>
    <scope>NUCLEOTIDE SEQUENCE [LARGE SCALE GENOMIC DNA]</scope>
    <source>
        <strain evidence="3 4">PLY_AMNH</strain>
    </source>
</reference>
<dbReference type="PANTHER" id="PTHR47456:SF6">
    <property type="entry name" value="SI:DKEY-31C13.1"/>
    <property type="match status" value="1"/>
</dbReference>
<evidence type="ECO:0000259" key="2">
    <source>
        <dbReference type="Pfam" id="PF21056"/>
    </source>
</evidence>
<feature type="compositionally biased region" description="Low complexity" evidence="1">
    <location>
        <begin position="129"/>
        <end position="143"/>
    </location>
</feature>
<dbReference type="PANTHER" id="PTHR47456">
    <property type="entry name" value="PHD-TYPE DOMAIN-CONTAINING PROTEIN"/>
    <property type="match status" value="1"/>
</dbReference>
<evidence type="ECO:0000256" key="1">
    <source>
        <dbReference type="SAM" id="MobiDB-lite"/>
    </source>
</evidence>
<accession>A0AAE0G223</accession>
<proteinExistence type="predicted"/>
<name>A0AAE0G223_9CHLO</name>
<feature type="region of interest" description="Disordered" evidence="1">
    <location>
        <begin position="129"/>
        <end position="152"/>
    </location>
</feature>
<gene>
    <name evidence="3" type="ORF">CYMTET_21839</name>
</gene>
<dbReference type="InterPro" id="IPR048324">
    <property type="entry name" value="ZSWIM1-3_RNaseH-like"/>
</dbReference>
<protein>
    <recommendedName>
        <fullName evidence="2">ZSWIM1/3 RNaseH-like domain-containing protein</fullName>
    </recommendedName>
</protein>
<dbReference type="Pfam" id="PF21056">
    <property type="entry name" value="ZSWIM1-3_RNaseH-like"/>
    <property type="match status" value="1"/>
</dbReference>
<dbReference type="AlphaFoldDB" id="A0AAE0G223"/>
<keyword evidence="4" id="KW-1185">Reference proteome</keyword>
<sequence length="372" mass="40839">MDIHNYNSALWCVEVVCTATAVSEAQASQFYDLLPYVLTETFKAKSIHNITPDLSIDKVHSGLERNAAYIATSRTAVKDLLRATFPRVRCLSCDSVSLPRATSCSGCQCPLPSAIDSLPTTTVNITTTVPATPTAPPSITHTPCTPSTVPHSPPRDEFLCTPTIPSTSTAPPSPARATYDKVVHARDTLLLSKGMKPIVTSNLLIVMTRKQKRMLRRYGDIVGIDATYRTNMWGLSLYLLTVVTAQGKGYPVCFFLPSGETKEALVEVLLQVKKLVPTWEPRVMLCDKDDSELGAIATVFPRAVIVLCDFHVKQAWNRWLRASAHGVSKDDQKIVYRALCHISNAPSVAACHARIQAFETGELFEANPQLQR</sequence>
<comment type="caution">
    <text evidence="3">The sequence shown here is derived from an EMBL/GenBank/DDBJ whole genome shotgun (WGS) entry which is preliminary data.</text>
</comment>
<evidence type="ECO:0000313" key="3">
    <source>
        <dbReference type="EMBL" id="KAK3269730.1"/>
    </source>
</evidence>
<evidence type="ECO:0000313" key="4">
    <source>
        <dbReference type="Proteomes" id="UP001190700"/>
    </source>
</evidence>
<dbReference type="Proteomes" id="UP001190700">
    <property type="component" value="Unassembled WGS sequence"/>
</dbReference>
<organism evidence="3 4">
    <name type="scientific">Cymbomonas tetramitiformis</name>
    <dbReference type="NCBI Taxonomy" id="36881"/>
    <lineage>
        <taxon>Eukaryota</taxon>
        <taxon>Viridiplantae</taxon>
        <taxon>Chlorophyta</taxon>
        <taxon>Pyramimonadophyceae</taxon>
        <taxon>Pyramimonadales</taxon>
        <taxon>Pyramimonadaceae</taxon>
        <taxon>Cymbomonas</taxon>
    </lineage>
</organism>
<dbReference type="EMBL" id="LGRX02010784">
    <property type="protein sequence ID" value="KAK3269730.1"/>
    <property type="molecule type" value="Genomic_DNA"/>
</dbReference>